<dbReference type="SUPFAM" id="SSF52540">
    <property type="entry name" value="P-loop containing nucleoside triphosphate hydrolases"/>
    <property type="match status" value="1"/>
</dbReference>
<evidence type="ECO:0000313" key="8">
    <source>
        <dbReference type="EMBL" id="MBI6882793.1"/>
    </source>
</evidence>
<proteinExistence type="inferred from homology"/>
<dbReference type="AlphaFoldDB" id="A0A8I1ECK5"/>
<evidence type="ECO:0000256" key="3">
    <source>
        <dbReference type="ARBA" id="ARBA00022801"/>
    </source>
</evidence>
<feature type="domain" description="DNA2/NAM7 helicase helicase" evidence="6">
    <location>
        <begin position="277"/>
        <end position="351"/>
    </location>
</feature>
<dbReference type="Pfam" id="PF13086">
    <property type="entry name" value="AAA_11"/>
    <property type="match status" value="1"/>
</dbReference>
<gene>
    <name evidence="8" type="ORF">JEU22_02615</name>
</gene>
<evidence type="ECO:0000256" key="1">
    <source>
        <dbReference type="ARBA" id="ARBA00007913"/>
    </source>
</evidence>
<dbReference type="PANTHER" id="PTHR43788:SF8">
    <property type="entry name" value="DNA-BINDING PROTEIN SMUBP-2"/>
    <property type="match status" value="1"/>
</dbReference>
<evidence type="ECO:0008006" key="10">
    <source>
        <dbReference type="Google" id="ProtNLM"/>
    </source>
</evidence>
<comment type="similarity">
    <text evidence="1">Belongs to the DNA2/NAM7 helicase family.</text>
</comment>
<keyword evidence="5" id="KW-0067">ATP-binding</keyword>
<dbReference type="InterPro" id="IPR050534">
    <property type="entry name" value="Coronavir_polyprotein_1ab"/>
</dbReference>
<dbReference type="GO" id="GO:0016787">
    <property type="term" value="F:hydrolase activity"/>
    <property type="evidence" value="ECO:0007669"/>
    <property type="project" value="UniProtKB-KW"/>
</dbReference>
<evidence type="ECO:0000256" key="2">
    <source>
        <dbReference type="ARBA" id="ARBA00022741"/>
    </source>
</evidence>
<dbReference type="InterPro" id="IPR041677">
    <property type="entry name" value="DNA2/NAM7_AAA_11"/>
</dbReference>
<evidence type="ECO:0000259" key="7">
    <source>
        <dbReference type="Pfam" id="PF13087"/>
    </source>
</evidence>
<dbReference type="InterPro" id="IPR047187">
    <property type="entry name" value="SF1_C_Upf1"/>
</dbReference>
<protein>
    <recommendedName>
        <fullName evidence="10">DNA helicase</fullName>
    </recommendedName>
</protein>
<dbReference type="EMBL" id="JAEHTE010000002">
    <property type="protein sequence ID" value="MBI6882793.1"/>
    <property type="molecule type" value="Genomic_DNA"/>
</dbReference>
<feature type="domain" description="DNA2/NAM7 helicase-like C-terminal" evidence="7">
    <location>
        <begin position="800"/>
        <end position="975"/>
    </location>
</feature>
<dbReference type="Proteomes" id="UP000637061">
    <property type="component" value="Unassembled WGS sequence"/>
</dbReference>
<evidence type="ECO:0000259" key="6">
    <source>
        <dbReference type="Pfam" id="PF13086"/>
    </source>
</evidence>
<dbReference type="CDD" id="cd18808">
    <property type="entry name" value="SF1_C_Upf1"/>
    <property type="match status" value="1"/>
</dbReference>
<dbReference type="RefSeq" id="WP_198746419.1">
    <property type="nucleotide sequence ID" value="NZ_JAEHTE010000002.1"/>
</dbReference>
<dbReference type="InterPro" id="IPR027417">
    <property type="entry name" value="P-loop_NTPase"/>
</dbReference>
<dbReference type="GO" id="GO:0004386">
    <property type="term" value="F:helicase activity"/>
    <property type="evidence" value="ECO:0007669"/>
    <property type="project" value="UniProtKB-KW"/>
</dbReference>
<dbReference type="Pfam" id="PF13087">
    <property type="entry name" value="AAA_12"/>
    <property type="match status" value="1"/>
</dbReference>
<dbReference type="GO" id="GO:0005524">
    <property type="term" value="F:ATP binding"/>
    <property type="evidence" value="ECO:0007669"/>
    <property type="project" value="UniProtKB-KW"/>
</dbReference>
<keyword evidence="3" id="KW-0378">Hydrolase</keyword>
<dbReference type="InterPro" id="IPR041679">
    <property type="entry name" value="DNA2/NAM7-like_C"/>
</dbReference>
<evidence type="ECO:0000313" key="9">
    <source>
        <dbReference type="Proteomes" id="UP000637061"/>
    </source>
</evidence>
<evidence type="ECO:0000256" key="5">
    <source>
        <dbReference type="ARBA" id="ARBA00022840"/>
    </source>
</evidence>
<dbReference type="Gene3D" id="3.40.50.300">
    <property type="entry name" value="P-loop containing nucleotide triphosphate hydrolases"/>
    <property type="match status" value="3"/>
</dbReference>
<name>A0A8I1ECK5_PSEPU</name>
<accession>A0A8I1ECK5</accession>
<comment type="caution">
    <text evidence="8">The sequence shown here is derived from an EMBL/GenBank/DDBJ whole genome shotgun (WGS) entry which is preliminary data.</text>
</comment>
<evidence type="ECO:0000256" key="4">
    <source>
        <dbReference type="ARBA" id="ARBA00022806"/>
    </source>
</evidence>
<keyword evidence="4" id="KW-0347">Helicase</keyword>
<keyword evidence="2" id="KW-0547">Nucleotide-binding</keyword>
<reference evidence="8" key="1">
    <citation type="submission" date="2020-12" db="EMBL/GenBank/DDBJ databases">
        <title>Enhanced detection system for hospital associated transmission using whole genome sequencing surveillance.</title>
        <authorList>
            <person name="Harrison L.H."/>
            <person name="Van Tyne D."/>
            <person name="Marsh J.W."/>
            <person name="Griffith M.P."/>
            <person name="Snyder D.J."/>
            <person name="Cooper V.S."/>
            <person name="Mustapha M."/>
        </authorList>
    </citation>
    <scope>NUCLEOTIDE SEQUENCE</scope>
    <source>
        <strain evidence="8">PSB00042</strain>
    </source>
</reference>
<organism evidence="8 9">
    <name type="scientific">Pseudomonas putida</name>
    <name type="common">Arthrobacter siderocapsulatus</name>
    <dbReference type="NCBI Taxonomy" id="303"/>
    <lineage>
        <taxon>Bacteria</taxon>
        <taxon>Pseudomonadati</taxon>
        <taxon>Pseudomonadota</taxon>
        <taxon>Gammaproteobacteria</taxon>
        <taxon>Pseudomonadales</taxon>
        <taxon>Pseudomonadaceae</taxon>
        <taxon>Pseudomonas</taxon>
    </lineage>
</organism>
<dbReference type="PANTHER" id="PTHR43788">
    <property type="entry name" value="DNA2/NAM7 HELICASE FAMILY MEMBER"/>
    <property type="match status" value="1"/>
</dbReference>
<sequence length="1003" mass="111697">MNKTTLALASYWRNSLADSELGKGAWGSSEGIDAVSRPDEELKLGLLDDQVTEDFFKSEKHDAPSVEIAVYPIVYRLKTEHGSGKHFAMPKVLAPVVARAVLKRDGTIVPLPKIFVARDVLEPIDRNVFSIGHIDDLDVFLTNSQCPVPSNILCLYDLEEPDYTLDQVIDKSPANLNFIWEQTLGYCSEMLDAVCANRSISDSGYLRSAEWFVRKVGAGESPSRKITSLYDHMRQANPDVPLLDTYASLEISPPAPCLPRQDSFTRHLGHSSDAYPLSNAQRDALNHLLAAKEGDILAVNGPPGTGKTTLLLSVVSSLWVDAAIRGAQPPVIVASSTNNQAVTNIIDAFKRDFAPGEGVFGGRWIPKISSFGMYMSSKAKKTQNGNKYITDEFLHDMESFQFIEEARAFYLESARLAFPELVAPSVQNVVNKLHGLLQAEHEKLIMINQAYQNLEELKLKIQKGLGSNPWDKIDKLDKAHAEAKKRHEFMESAYLSLVTHIGNEPFWFELFDFIPPVSKRRGIKASILIKNILKGIPADKVWENVEELKVLLVQKITSLKEAVDTAGKRARYAQKLMRDVKTAEKILDDKLMALTDEDAPITAPGPQNIHEANTRADTKIRFKLFLLAIHYWEGRWLLEVDGNDDELLDVRGKRAREVVEDRWRRRMMLTPCAVSTFYMLPGELRYLQHQTPGHLFNFIDLLIVDEAGQVLPEVAGASFALAKKALVIGDTKQIEPIWSIPRSVDIGNLIHHGGLPESFIEGDLKYLEGLGKTSSSGNVMTIAQSVSRYHYDEDLPRGMFLYEHRRCYDSIVAFCNALCYKGKLLPMRGQLKSEPDGLPAMAYIDVAGQCKTKASGTRYNYPEANAIALWINDNRESLEAKYQKPINEIVGIVTPFAGQVDTLRSALRKVGVDTVSESAMTVGTIHSLQGAERNVIIFSPTYTKDNDGKFIDASPSMLNVAVSRAKDCFLVVGDMRVLSDKGPKTPRGLLYSFLTRSPENKLG</sequence>